<evidence type="ECO:0000256" key="1">
    <source>
        <dbReference type="SAM" id="MobiDB-lite"/>
    </source>
</evidence>
<protein>
    <submittedName>
        <fullName evidence="2">Junctophilin-like protein</fullName>
    </submittedName>
</protein>
<feature type="compositionally biased region" description="Polar residues" evidence="1">
    <location>
        <begin position="188"/>
        <end position="236"/>
    </location>
</feature>
<name>A0AAD4JLR2_PERFH</name>
<keyword evidence="3" id="KW-1185">Reference proteome</keyword>
<proteinExistence type="predicted"/>
<evidence type="ECO:0000313" key="2">
    <source>
        <dbReference type="EMBL" id="KAH6835791.1"/>
    </source>
</evidence>
<dbReference type="PANTHER" id="PTHR35315">
    <property type="entry name" value="ACI13"/>
    <property type="match status" value="1"/>
</dbReference>
<dbReference type="PANTHER" id="PTHR35315:SF1">
    <property type="entry name" value="RAB6-INTERACTING GOLGIN"/>
    <property type="match status" value="1"/>
</dbReference>
<feature type="region of interest" description="Disordered" evidence="1">
    <location>
        <begin position="188"/>
        <end position="283"/>
    </location>
</feature>
<dbReference type="AlphaFoldDB" id="A0AAD4JLR2"/>
<evidence type="ECO:0000313" key="3">
    <source>
        <dbReference type="Proteomes" id="UP001190926"/>
    </source>
</evidence>
<dbReference type="Proteomes" id="UP001190926">
    <property type="component" value="Unassembled WGS sequence"/>
</dbReference>
<organism evidence="2 3">
    <name type="scientific">Perilla frutescens var. hirtella</name>
    <name type="common">Perilla citriodora</name>
    <name type="synonym">Perilla setoyensis</name>
    <dbReference type="NCBI Taxonomy" id="608512"/>
    <lineage>
        <taxon>Eukaryota</taxon>
        <taxon>Viridiplantae</taxon>
        <taxon>Streptophyta</taxon>
        <taxon>Embryophyta</taxon>
        <taxon>Tracheophyta</taxon>
        <taxon>Spermatophyta</taxon>
        <taxon>Magnoliopsida</taxon>
        <taxon>eudicotyledons</taxon>
        <taxon>Gunneridae</taxon>
        <taxon>Pentapetalae</taxon>
        <taxon>asterids</taxon>
        <taxon>lamiids</taxon>
        <taxon>Lamiales</taxon>
        <taxon>Lamiaceae</taxon>
        <taxon>Nepetoideae</taxon>
        <taxon>Elsholtzieae</taxon>
        <taxon>Perilla</taxon>
    </lineage>
</organism>
<comment type="caution">
    <text evidence="2">The sequence shown here is derived from an EMBL/GenBank/DDBJ whole genome shotgun (WGS) entry which is preliminary data.</text>
</comment>
<gene>
    <name evidence="2" type="ORF">C2S53_003031</name>
</gene>
<dbReference type="EMBL" id="SDAM02000032">
    <property type="protein sequence ID" value="KAH6835791.1"/>
    <property type="molecule type" value="Genomic_DNA"/>
</dbReference>
<sequence>MTEKALFGFYAGNESIIATLTDQTVVDLEILFAMATNTNAPPLLLPEIGPDGLLRESPVIAYTEKIIEAEQLQLRKYIEENYSKIRDVERELTNLTLEMKLTSGPKKAALELMRKKIEMSTERIHLAKLKEGEAKKAWEAAAKAVQEEEAIKDKLCGDLNNLVKESSNAQLSRLEELKRRLEALNPSRSSTYISSEENQRLATTQDSPAAPTISEQAGNITEGSATNSSMKDQNQPPAVEAEGRGKKKSAIYGKVRGIGAVPKGRGLAAAGWTGAGFDVDGRG</sequence>
<accession>A0AAD4JLR2</accession>
<reference evidence="2 3" key="1">
    <citation type="journal article" date="2021" name="Nat. Commun.">
        <title>Incipient diploidization of the medicinal plant Perilla within 10,000 years.</title>
        <authorList>
            <person name="Zhang Y."/>
            <person name="Shen Q."/>
            <person name="Leng L."/>
            <person name="Zhang D."/>
            <person name="Chen S."/>
            <person name="Shi Y."/>
            <person name="Ning Z."/>
            <person name="Chen S."/>
        </authorList>
    </citation>
    <scope>NUCLEOTIDE SEQUENCE [LARGE SCALE GENOMIC DNA]</scope>
    <source>
        <strain evidence="3">cv. PC099</strain>
    </source>
</reference>